<keyword evidence="8" id="KW-1185">Reference proteome</keyword>
<name>A0A1G6JVV6_9BACT</name>
<dbReference type="PANTHER" id="PTHR35534:SF1">
    <property type="entry name" value="LARGE RIBOSOMAL SUBUNIT PROTEIN BL32"/>
    <property type="match status" value="1"/>
</dbReference>
<dbReference type="AlphaFoldDB" id="A0A1G6JVV6"/>
<dbReference type="NCBIfam" id="TIGR01031">
    <property type="entry name" value="rpmF_bact"/>
    <property type="match status" value="1"/>
</dbReference>
<organism evidence="7 8">
    <name type="scientific">Desulfurella multipotens</name>
    <dbReference type="NCBI Taxonomy" id="79269"/>
    <lineage>
        <taxon>Bacteria</taxon>
        <taxon>Pseudomonadati</taxon>
        <taxon>Campylobacterota</taxon>
        <taxon>Desulfurellia</taxon>
        <taxon>Desulfurellales</taxon>
        <taxon>Desulfurellaceae</taxon>
        <taxon>Desulfurella</taxon>
    </lineage>
</organism>
<dbReference type="Proteomes" id="UP000199411">
    <property type="component" value="Unassembled WGS sequence"/>
</dbReference>
<keyword evidence="3 5" id="KW-0687">Ribonucleoprotein</keyword>
<evidence type="ECO:0000313" key="8">
    <source>
        <dbReference type="Proteomes" id="UP000199411"/>
    </source>
</evidence>
<dbReference type="RefSeq" id="WP_025392146.1">
    <property type="nucleotide sequence ID" value="NZ_FMYU01000003.1"/>
</dbReference>
<evidence type="ECO:0000256" key="6">
    <source>
        <dbReference type="SAM" id="MobiDB-lite"/>
    </source>
</evidence>
<dbReference type="OrthoDB" id="9801927at2"/>
<feature type="compositionally biased region" description="Basic residues" evidence="6">
    <location>
        <begin position="1"/>
        <end position="22"/>
    </location>
</feature>
<dbReference type="SUPFAM" id="SSF57829">
    <property type="entry name" value="Zn-binding ribosomal proteins"/>
    <property type="match status" value="1"/>
</dbReference>
<accession>A0A1G6JVV6</accession>
<dbReference type="InterPro" id="IPR002677">
    <property type="entry name" value="Ribosomal_bL32"/>
</dbReference>
<dbReference type="GO" id="GO:0003735">
    <property type="term" value="F:structural constituent of ribosome"/>
    <property type="evidence" value="ECO:0007669"/>
    <property type="project" value="InterPro"/>
</dbReference>
<evidence type="ECO:0000256" key="4">
    <source>
        <dbReference type="ARBA" id="ARBA00035178"/>
    </source>
</evidence>
<gene>
    <name evidence="5" type="primary">rpmF</name>
    <name evidence="7" type="ORF">SAMN05660835_00494</name>
</gene>
<dbReference type="HAMAP" id="MF_00340">
    <property type="entry name" value="Ribosomal_bL32"/>
    <property type="match status" value="1"/>
</dbReference>
<sequence>MAQPKRKSCHSRAAKRATHKKASMPAMAKCPRCGAVKLPHTVCPSCGYYKDEEILKIEE</sequence>
<feature type="region of interest" description="Disordered" evidence="6">
    <location>
        <begin position="1"/>
        <end position="23"/>
    </location>
</feature>
<proteinExistence type="inferred from homology"/>
<dbReference type="InterPro" id="IPR011332">
    <property type="entry name" value="Ribosomal_zn-bd"/>
</dbReference>
<keyword evidence="2 5" id="KW-0689">Ribosomal protein</keyword>
<protein>
    <recommendedName>
        <fullName evidence="4 5">Large ribosomal subunit protein bL32</fullName>
    </recommendedName>
</protein>
<dbReference type="EMBL" id="FMYU01000003">
    <property type="protein sequence ID" value="SDC22882.1"/>
    <property type="molecule type" value="Genomic_DNA"/>
</dbReference>
<dbReference type="GO" id="GO:0015934">
    <property type="term" value="C:large ribosomal subunit"/>
    <property type="evidence" value="ECO:0007669"/>
    <property type="project" value="InterPro"/>
</dbReference>
<evidence type="ECO:0000313" key="7">
    <source>
        <dbReference type="EMBL" id="SDC22882.1"/>
    </source>
</evidence>
<dbReference type="Pfam" id="PF01783">
    <property type="entry name" value="Ribosomal_L32p"/>
    <property type="match status" value="1"/>
</dbReference>
<evidence type="ECO:0000256" key="2">
    <source>
        <dbReference type="ARBA" id="ARBA00022980"/>
    </source>
</evidence>
<reference evidence="8" key="1">
    <citation type="submission" date="2016-10" db="EMBL/GenBank/DDBJ databases">
        <authorList>
            <person name="Varghese N."/>
            <person name="Submissions S."/>
        </authorList>
    </citation>
    <scope>NUCLEOTIDE SEQUENCE [LARGE SCALE GENOMIC DNA]</scope>
    <source>
        <strain evidence="8">DSM 8415</strain>
    </source>
</reference>
<dbReference type="InterPro" id="IPR044957">
    <property type="entry name" value="Ribosomal_bL32_bact"/>
</dbReference>
<comment type="similarity">
    <text evidence="1 5">Belongs to the bacterial ribosomal protein bL32 family.</text>
</comment>
<evidence type="ECO:0000256" key="5">
    <source>
        <dbReference type="HAMAP-Rule" id="MF_00340"/>
    </source>
</evidence>
<evidence type="ECO:0000256" key="3">
    <source>
        <dbReference type="ARBA" id="ARBA00023274"/>
    </source>
</evidence>
<evidence type="ECO:0000256" key="1">
    <source>
        <dbReference type="ARBA" id="ARBA00008560"/>
    </source>
</evidence>
<dbReference type="GO" id="GO:0006412">
    <property type="term" value="P:translation"/>
    <property type="evidence" value="ECO:0007669"/>
    <property type="project" value="UniProtKB-UniRule"/>
</dbReference>
<dbReference type="PANTHER" id="PTHR35534">
    <property type="entry name" value="50S RIBOSOMAL PROTEIN L32"/>
    <property type="match status" value="1"/>
</dbReference>